<reference evidence="5 6" key="1">
    <citation type="submission" date="2017-11" db="EMBL/GenBank/DDBJ databases">
        <title>Rhodohalobacter 15182 sp. nov., isolated from a salt lake.</title>
        <authorList>
            <person name="Han S."/>
        </authorList>
    </citation>
    <scope>NUCLEOTIDE SEQUENCE [LARGE SCALE GENOMIC DNA]</scope>
    <source>
        <strain evidence="5 6">15182</strain>
    </source>
</reference>
<dbReference type="Gene3D" id="1.10.287.470">
    <property type="entry name" value="Helix hairpin bin"/>
    <property type="match status" value="1"/>
</dbReference>
<dbReference type="SUPFAM" id="SSF111369">
    <property type="entry name" value="HlyD-like secretion proteins"/>
    <property type="match status" value="1"/>
</dbReference>
<dbReference type="OrthoDB" id="9814657at2"/>
<dbReference type="Gene3D" id="2.40.420.20">
    <property type="match status" value="1"/>
</dbReference>
<dbReference type="Proteomes" id="UP000233398">
    <property type="component" value="Unassembled WGS sequence"/>
</dbReference>
<evidence type="ECO:0000256" key="1">
    <source>
        <dbReference type="ARBA" id="ARBA00009477"/>
    </source>
</evidence>
<proteinExistence type="inferred from homology"/>
<feature type="domain" description="CzcB-like C-terminal circularly permuted SH3-like" evidence="4">
    <location>
        <begin position="345"/>
        <end position="406"/>
    </location>
</feature>
<dbReference type="Gene3D" id="2.40.50.100">
    <property type="match status" value="1"/>
</dbReference>
<dbReference type="PANTHER" id="PTHR30097">
    <property type="entry name" value="CATION EFFLUX SYSTEM PROTEIN CUSB"/>
    <property type="match status" value="1"/>
</dbReference>
<dbReference type="PANTHER" id="PTHR30097:SF4">
    <property type="entry name" value="SLR6042 PROTEIN"/>
    <property type="match status" value="1"/>
</dbReference>
<dbReference type="Pfam" id="PF25973">
    <property type="entry name" value="BSH_CzcB"/>
    <property type="match status" value="1"/>
</dbReference>
<dbReference type="InterPro" id="IPR051909">
    <property type="entry name" value="MFP_Cation_Efflux"/>
</dbReference>
<sequence>MNLYSVSEDLMKQLKKVIIKFLKLTVTALLLFTACSGEPEPVDDLDVSSPPSVTGDQALSVKQVSLTEKQASDLSIEHYRVTRQLFSYPMTVPGIVVAAPEHIAVVSTPVDGRITKIFAHEGEEIRKGEPLLEMESLEFAELAANYLEALAERAYLEQQVQRLSTLVERKISPQSSLDRAAADLSRASTRVRATRARLSAVGIDEQQLAAWENMQENENATLILYAPIDGKINHHMIDLGSAVNANNMLLDIVDNREVLVRGFIDPADIPFLQVGAKAVISQRTNREGSQGAMSVNSEITSIQPGLDQENRAIIANSQVETVDQWPVIGQSVRIEYEANTRSEVIAIPMDAIQFEGQNATVFVKIDDLNYENRPIEIDRLLTDSAIVSSGLTEGEEIAVTQIFSLKALGKFEEFAED</sequence>
<dbReference type="InterPro" id="IPR006143">
    <property type="entry name" value="RND_pump_MFP"/>
</dbReference>
<dbReference type="GO" id="GO:0060003">
    <property type="term" value="P:copper ion export"/>
    <property type="evidence" value="ECO:0007669"/>
    <property type="project" value="TreeGrafter"/>
</dbReference>
<keyword evidence="6" id="KW-1185">Reference proteome</keyword>
<protein>
    <submittedName>
        <fullName evidence="5">Uncharacterized protein</fullName>
    </submittedName>
</protein>
<organism evidence="5 6">
    <name type="scientific">Rhodohalobacter barkolensis</name>
    <dbReference type="NCBI Taxonomy" id="2053187"/>
    <lineage>
        <taxon>Bacteria</taxon>
        <taxon>Pseudomonadati</taxon>
        <taxon>Balneolota</taxon>
        <taxon>Balneolia</taxon>
        <taxon>Balneolales</taxon>
        <taxon>Balneolaceae</taxon>
        <taxon>Rhodohalobacter</taxon>
    </lineage>
</organism>
<name>A0A2N0VLC9_9BACT</name>
<gene>
    <name evidence="5" type="ORF">CWD77_06010</name>
</gene>
<dbReference type="EMBL" id="PISP01000001">
    <property type="protein sequence ID" value="PKD45008.1"/>
    <property type="molecule type" value="Genomic_DNA"/>
</dbReference>
<evidence type="ECO:0000259" key="4">
    <source>
        <dbReference type="Pfam" id="PF25975"/>
    </source>
</evidence>
<evidence type="ECO:0000256" key="2">
    <source>
        <dbReference type="ARBA" id="ARBA00022448"/>
    </source>
</evidence>
<keyword evidence="2" id="KW-0813">Transport</keyword>
<dbReference type="GO" id="GO:0030313">
    <property type="term" value="C:cell envelope"/>
    <property type="evidence" value="ECO:0007669"/>
    <property type="project" value="TreeGrafter"/>
</dbReference>
<dbReference type="InterPro" id="IPR058647">
    <property type="entry name" value="BSH_CzcB-like"/>
</dbReference>
<comment type="similarity">
    <text evidence="1">Belongs to the membrane fusion protein (MFP) (TC 8.A.1) family.</text>
</comment>
<evidence type="ECO:0000259" key="3">
    <source>
        <dbReference type="Pfam" id="PF25973"/>
    </source>
</evidence>
<dbReference type="NCBIfam" id="TIGR01730">
    <property type="entry name" value="RND_mfp"/>
    <property type="match status" value="1"/>
</dbReference>
<evidence type="ECO:0000313" key="6">
    <source>
        <dbReference type="Proteomes" id="UP000233398"/>
    </source>
</evidence>
<dbReference type="InterPro" id="IPR058649">
    <property type="entry name" value="CzcB_C"/>
</dbReference>
<comment type="caution">
    <text evidence="5">The sequence shown here is derived from an EMBL/GenBank/DDBJ whole genome shotgun (WGS) entry which is preliminary data.</text>
</comment>
<feature type="domain" description="CzcB-like barrel-sandwich hybrid" evidence="3">
    <location>
        <begin position="103"/>
        <end position="254"/>
    </location>
</feature>
<evidence type="ECO:0000313" key="5">
    <source>
        <dbReference type="EMBL" id="PKD45008.1"/>
    </source>
</evidence>
<dbReference type="GO" id="GO:0016020">
    <property type="term" value="C:membrane"/>
    <property type="evidence" value="ECO:0007669"/>
    <property type="project" value="InterPro"/>
</dbReference>
<dbReference type="GO" id="GO:0015679">
    <property type="term" value="P:plasma membrane copper ion transport"/>
    <property type="evidence" value="ECO:0007669"/>
    <property type="project" value="TreeGrafter"/>
</dbReference>
<dbReference type="Gene3D" id="2.40.30.170">
    <property type="match status" value="1"/>
</dbReference>
<dbReference type="Pfam" id="PF25975">
    <property type="entry name" value="CzcB_C"/>
    <property type="match status" value="1"/>
</dbReference>
<dbReference type="AlphaFoldDB" id="A0A2N0VLC9"/>
<accession>A0A2N0VLC9</accession>
<dbReference type="GO" id="GO:0022857">
    <property type="term" value="F:transmembrane transporter activity"/>
    <property type="evidence" value="ECO:0007669"/>
    <property type="project" value="InterPro"/>
</dbReference>